<dbReference type="EMBL" id="NBSK02000004">
    <property type="protein sequence ID" value="KAJ0210470.1"/>
    <property type="molecule type" value="Genomic_DNA"/>
</dbReference>
<name>A0A9R1VQ48_LACSA</name>
<sequence>MFLRLIRDCILKSVFDKSVYSPKEFFLITRFNFVFYPKPIGKKVLKKKSTAVVKKRCLFWERLFPKETNSFVTIIDLKSFILNDPFLVANDDNVVRACIIFVLCRWFWGKKQMILYNKTSFFS</sequence>
<gene>
    <name evidence="1" type="ORF">LSAT_V11C400195800</name>
</gene>
<proteinExistence type="predicted"/>
<organism evidence="1 2">
    <name type="scientific">Lactuca sativa</name>
    <name type="common">Garden lettuce</name>
    <dbReference type="NCBI Taxonomy" id="4236"/>
    <lineage>
        <taxon>Eukaryota</taxon>
        <taxon>Viridiplantae</taxon>
        <taxon>Streptophyta</taxon>
        <taxon>Embryophyta</taxon>
        <taxon>Tracheophyta</taxon>
        <taxon>Spermatophyta</taxon>
        <taxon>Magnoliopsida</taxon>
        <taxon>eudicotyledons</taxon>
        <taxon>Gunneridae</taxon>
        <taxon>Pentapetalae</taxon>
        <taxon>asterids</taxon>
        <taxon>campanulids</taxon>
        <taxon>Asterales</taxon>
        <taxon>Asteraceae</taxon>
        <taxon>Cichorioideae</taxon>
        <taxon>Cichorieae</taxon>
        <taxon>Lactucinae</taxon>
        <taxon>Lactuca</taxon>
    </lineage>
</organism>
<reference evidence="1 2" key="1">
    <citation type="journal article" date="2017" name="Nat. Commun.">
        <title>Genome assembly with in vitro proximity ligation data and whole-genome triplication in lettuce.</title>
        <authorList>
            <person name="Reyes-Chin-Wo S."/>
            <person name="Wang Z."/>
            <person name="Yang X."/>
            <person name="Kozik A."/>
            <person name="Arikit S."/>
            <person name="Song C."/>
            <person name="Xia L."/>
            <person name="Froenicke L."/>
            <person name="Lavelle D.O."/>
            <person name="Truco M.J."/>
            <person name="Xia R."/>
            <person name="Zhu S."/>
            <person name="Xu C."/>
            <person name="Xu H."/>
            <person name="Xu X."/>
            <person name="Cox K."/>
            <person name="Korf I."/>
            <person name="Meyers B.C."/>
            <person name="Michelmore R.W."/>
        </authorList>
    </citation>
    <scope>NUCLEOTIDE SEQUENCE [LARGE SCALE GENOMIC DNA]</scope>
    <source>
        <strain evidence="2">cv. Salinas</strain>
        <tissue evidence="1">Seedlings</tissue>
    </source>
</reference>
<accession>A0A9R1VQ48</accession>
<dbReference type="AlphaFoldDB" id="A0A9R1VQ48"/>
<protein>
    <submittedName>
        <fullName evidence="1">Uncharacterized protein</fullName>
    </submittedName>
</protein>
<evidence type="ECO:0000313" key="2">
    <source>
        <dbReference type="Proteomes" id="UP000235145"/>
    </source>
</evidence>
<evidence type="ECO:0000313" key="1">
    <source>
        <dbReference type="EMBL" id="KAJ0210470.1"/>
    </source>
</evidence>
<keyword evidence="2" id="KW-1185">Reference proteome</keyword>
<comment type="caution">
    <text evidence="1">The sequence shown here is derived from an EMBL/GenBank/DDBJ whole genome shotgun (WGS) entry which is preliminary data.</text>
</comment>
<dbReference type="Proteomes" id="UP000235145">
    <property type="component" value="Unassembled WGS sequence"/>
</dbReference>